<dbReference type="Proteomes" id="UP000887580">
    <property type="component" value="Unplaced"/>
</dbReference>
<reference evidence="2" key="1">
    <citation type="submission" date="2022-11" db="UniProtKB">
        <authorList>
            <consortium name="WormBaseParasite"/>
        </authorList>
    </citation>
    <scope>IDENTIFICATION</scope>
</reference>
<evidence type="ECO:0000313" key="1">
    <source>
        <dbReference type="Proteomes" id="UP000887580"/>
    </source>
</evidence>
<proteinExistence type="predicted"/>
<organism evidence="1 2">
    <name type="scientific">Panagrolaimus sp. PS1159</name>
    <dbReference type="NCBI Taxonomy" id="55785"/>
    <lineage>
        <taxon>Eukaryota</taxon>
        <taxon>Metazoa</taxon>
        <taxon>Ecdysozoa</taxon>
        <taxon>Nematoda</taxon>
        <taxon>Chromadorea</taxon>
        <taxon>Rhabditida</taxon>
        <taxon>Tylenchina</taxon>
        <taxon>Panagrolaimomorpha</taxon>
        <taxon>Panagrolaimoidea</taxon>
        <taxon>Panagrolaimidae</taxon>
        <taxon>Panagrolaimus</taxon>
    </lineage>
</organism>
<accession>A0AC35FUK9</accession>
<protein>
    <submittedName>
        <fullName evidence="2">MSP domain-containing protein</fullName>
    </submittedName>
</protein>
<dbReference type="WBParaSite" id="PS1159_v2.g20682.t2">
    <property type="protein sequence ID" value="PS1159_v2.g20682.t2"/>
    <property type="gene ID" value="PS1159_v2.g20682"/>
</dbReference>
<name>A0AC35FUK9_9BILA</name>
<sequence length="1148" mass="131254">MGSPSNWYTKFLSTRCVPPLFYGETGSSSDCYALTIKLAEFRELPTGENYRIKMCFFDTQYKVFFGRQFTSKLLIGNENKIIIDETIFFHSPIKEERIVVVIEIIEFDHKSEFGTLQARNSIKLTKLIADPGIAVVFALDYLIGVKQNLDTVTDSHLIMLCWGAWCPYIDESFTISDTITVPLIGGPRPNPDEILCFKNLLRLRQKENDPFNDGKPRISLKFNFAMVGSTDPQVLQKIPPRLDNFLHVPERTISNLTPSPKPDIPVPKGVLEDIGNSEIIRHNPFDQARITVVDVKKEYEAAELVPSQTRAYQKPRYGLESERTALDLEAVPDMYLTKPTTFTRQINNYISSIQFPQILDRNGSAPTFVDPSGNQPLSLETELKDRLEMNEIIIQFIAILPLKNSYITSNSRISRYFFTLQFYRFQTVTTERLVAHPGIEWKSSLPIILKRIDENNKVLEQNGNGFMIKFLVDKYSITNETDFFNYLNNYSLSIDVWNADSFVHVGTSRIPLKFLCRQSSEAVQTNLQCPIVQSSLPQEEAVTAFLYLKMANIGHPLNPQIDAFQSKNTSAIVSHRMRRLGESQFNSLKIRARPLGAIHESTLQRFLTAQKSAIVSHRMRRLGESQLNSLKIRARPLGAIHESALQRFLTAQKLDIHQRKEELFGNDSLERLKKWSDLKIKNNNNNGVTKANLKRFVFQEELEAYKLVRNESKAAKLLKAVFAAITVSHSIHTQNGQVEFFEFCLQNTFAQNIKCFIDISDARIKPITNVEEWKHFKTLKNLKTPLEKDLFEIENHEKVFVRLSPMESVYLPFKFDPKISGGVFKDEEEIVGTKIIFKHFQTNEPISILDLSILISTCPISAQFRWFIEECSKVAKLITIPNYDHRIASVQCSDASVLLQLRNNQNGTQDLYFTCHSPTSPSIKYITVLLFGDKFHSSLAAVWKIFIHSMQKLYVEGIQAQTTKIPLSLKPSEQTDQLIQFHTTSEAISLIPHQPFIASPTTLSQIKAFLVPNFTGKRNIIVTAVDVNIAQLINCWLMFVTVSPPNIVKTYEISLPLQMSQNVQKKIAITNQYSQPRNYRIHTSNANLVTVEKEYNSFQPNETISVTLEFHPIQVERDFVVEVLVFVEDADLAQQEEAYSLRITYSQT</sequence>
<evidence type="ECO:0000313" key="2">
    <source>
        <dbReference type="WBParaSite" id="PS1159_v2.g20682.t2"/>
    </source>
</evidence>